<dbReference type="InterPro" id="IPR044946">
    <property type="entry name" value="Restrct_endonuc_typeI_TRD_sf"/>
</dbReference>
<dbReference type="SUPFAM" id="SSF116734">
    <property type="entry name" value="DNA methylase specificity domain"/>
    <property type="match status" value="1"/>
</dbReference>
<evidence type="ECO:0000256" key="2">
    <source>
        <dbReference type="ARBA" id="ARBA00022747"/>
    </source>
</evidence>
<accession>T0Z976</accession>
<organism evidence="5">
    <name type="scientific">mine drainage metagenome</name>
    <dbReference type="NCBI Taxonomy" id="410659"/>
    <lineage>
        <taxon>unclassified sequences</taxon>
        <taxon>metagenomes</taxon>
        <taxon>ecological metagenomes</taxon>
    </lineage>
</organism>
<evidence type="ECO:0000259" key="4">
    <source>
        <dbReference type="Pfam" id="PF01420"/>
    </source>
</evidence>
<dbReference type="AlphaFoldDB" id="T0Z976"/>
<gene>
    <name evidence="5" type="ORF">B2A_15681</name>
</gene>
<protein>
    <submittedName>
        <fullName evidence="5">Type I restriction-modification system specificity subunit</fullName>
    </submittedName>
</protein>
<keyword evidence="3" id="KW-0238">DNA-binding</keyword>
<proteinExistence type="inferred from homology"/>
<feature type="non-terminal residue" evidence="5">
    <location>
        <position position="1"/>
    </location>
</feature>
<dbReference type="Pfam" id="PF01420">
    <property type="entry name" value="Methylase_S"/>
    <property type="match status" value="1"/>
</dbReference>
<comment type="similarity">
    <text evidence="1">Belongs to the type-I restriction system S methylase family.</text>
</comment>
<feature type="domain" description="Type I restriction modification DNA specificity" evidence="4">
    <location>
        <begin position="20"/>
        <end position="58"/>
    </location>
</feature>
<reference evidence="5" key="2">
    <citation type="journal article" date="2014" name="ISME J.">
        <title>Microbial stratification in low pH oxic and suboxic macroscopic growths along an acid mine drainage.</title>
        <authorList>
            <person name="Mendez-Garcia C."/>
            <person name="Mesa V."/>
            <person name="Sprenger R.R."/>
            <person name="Richter M."/>
            <person name="Diez M.S."/>
            <person name="Solano J."/>
            <person name="Bargiela R."/>
            <person name="Golyshina O.V."/>
            <person name="Manteca A."/>
            <person name="Ramos J.L."/>
            <person name="Gallego J.R."/>
            <person name="Llorente I."/>
            <person name="Martins Dos Santos V.A."/>
            <person name="Jensen O.N."/>
            <person name="Pelaez A.I."/>
            <person name="Sanchez J."/>
            <person name="Ferrer M."/>
        </authorList>
    </citation>
    <scope>NUCLEOTIDE SEQUENCE</scope>
</reference>
<dbReference type="PANTHER" id="PTHR43140">
    <property type="entry name" value="TYPE-1 RESTRICTION ENZYME ECOKI SPECIFICITY PROTEIN"/>
    <property type="match status" value="1"/>
</dbReference>
<dbReference type="EMBL" id="AUZZ01011397">
    <property type="protein sequence ID" value="EQD26350.1"/>
    <property type="molecule type" value="Genomic_DNA"/>
</dbReference>
<name>T0Z976_9ZZZZ</name>
<reference evidence="5" key="1">
    <citation type="submission" date="2013-08" db="EMBL/GenBank/DDBJ databases">
        <authorList>
            <person name="Mendez C."/>
            <person name="Richter M."/>
            <person name="Ferrer M."/>
            <person name="Sanchez J."/>
        </authorList>
    </citation>
    <scope>NUCLEOTIDE SEQUENCE</scope>
</reference>
<sequence>SFIAPAYAAYMLQSAWAALFFKGQAHGGTMEILNLGIVKALPVPLPPLREQHRIVAEVDRRLSIVREVEAEVDANLKRAQALRQSVLTRAFAGDAG</sequence>
<dbReference type="Gene3D" id="3.90.220.20">
    <property type="entry name" value="DNA methylase specificity domains"/>
    <property type="match status" value="1"/>
</dbReference>
<evidence type="ECO:0000313" key="5">
    <source>
        <dbReference type="EMBL" id="EQD26350.1"/>
    </source>
</evidence>
<dbReference type="InterPro" id="IPR051212">
    <property type="entry name" value="Type-I_RE_S_subunit"/>
</dbReference>
<evidence type="ECO:0000256" key="1">
    <source>
        <dbReference type="ARBA" id="ARBA00010923"/>
    </source>
</evidence>
<evidence type="ECO:0000256" key="3">
    <source>
        <dbReference type="ARBA" id="ARBA00023125"/>
    </source>
</evidence>
<comment type="caution">
    <text evidence="5">The sequence shown here is derived from an EMBL/GenBank/DDBJ whole genome shotgun (WGS) entry which is preliminary data.</text>
</comment>
<dbReference type="GO" id="GO:0003677">
    <property type="term" value="F:DNA binding"/>
    <property type="evidence" value="ECO:0007669"/>
    <property type="project" value="UniProtKB-KW"/>
</dbReference>
<dbReference type="PANTHER" id="PTHR43140:SF1">
    <property type="entry name" value="TYPE I RESTRICTION ENZYME ECOKI SPECIFICITY SUBUNIT"/>
    <property type="match status" value="1"/>
</dbReference>
<dbReference type="InterPro" id="IPR000055">
    <property type="entry name" value="Restrct_endonuc_typeI_TRD"/>
</dbReference>
<keyword evidence="2" id="KW-0680">Restriction system</keyword>
<dbReference type="GO" id="GO:0009307">
    <property type="term" value="P:DNA restriction-modification system"/>
    <property type="evidence" value="ECO:0007669"/>
    <property type="project" value="UniProtKB-KW"/>
</dbReference>